<evidence type="ECO:0000313" key="2">
    <source>
        <dbReference type="EMBL" id="TGO88704.1"/>
    </source>
</evidence>
<dbReference type="Proteomes" id="UP000297280">
    <property type="component" value="Unassembled WGS sequence"/>
</dbReference>
<evidence type="ECO:0000313" key="3">
    <source>
        <dbReference type="Proteomes" id="UP000297280"/>
    </source>
</evidence>
<organism evidence="2 3">
    <name type="scientific">Botrytis porri</name>
    <dbReference type="NCBI Taxonomy" id="87229"/>
    <lineage>
        <taxon>Eukaryota</taxon>
        <taxon>Fungi</taxon>
        <taxon>Dikarya</taxon>
        <taxon>Ascomycota</taxon>
        <taxon>Pezizomycotina</taxon>
        <taxon>Leotiomycetes</taxon>
        <taxon>Helotiales</taxon>
        <taxon>Sclerotiniaceae</taxon>
        <taxon>Botrytis</taxon>
    </lineage>
</organism>
<dbReference type="PANTHER" id="PTHR35392">
    <property type="entry name" value="ZN(II)2CYS6 TRANSCRIPTION FACTOR (EUROFUNG)-RELATED-RELATED"/>
    <property type="match status" value="1"/>
</dbReference>
<dbReference type="PANTHER" id="PTHR35392:SF1">
    <property type="entry name" value="ZN(II)2CYS6 TRANSCRIPTION FACTOR (EUROFUNG)"/>
    <property type="match status" value="1"/>
</dbReference>
<comment type="caution">
    <text evidence="2">The sequence shown here is derived from an EMBL/GenBank/DDBJ whole genome shotgun (WGS) entry which is preliminary data.</text>
</comment>
<protein>
    <submittedName>
        <fullName evidence="2">Uncharacterized protein</fullName>
    </submittedName>
</protein>
<dbReference type="STRING" id="87229.A0A4Z1KVX8"/>
<gene>
    <name evidence="2" type="ORF">BPOR_0146g00070</name>
</gene>
<keyword evidence="3" id="KW-1185">Reference proteome</keyword>
<feature type="region of interest" description="Disordered" evidence="1">
    <location>
        <begin position="285"/>
        <end position="304"/>
    </location>
</feature>
<sequence length="821" mass="92031">MDDFLDTSGIDMNNNSNLSIYIQLITFRKGSADEIVIDAREDCQVDTARCLSKRLDFRFRYAYDTRKVTITRNSSLHNFELPDLDNYQTDLQGSFYHDFIIDAGDSNMDVDISAYQDLLAPLPEFLGDFDVFAQNMGLSDERSADVLLNDLNPNNDTFDTSTNGFQIEQDRDERLPDWIDLVNIVDQEDFDPDTNMLDDTRRDNSTLENAHESCESVQLVTDTAVASGIQNSVTDIPAWRHTPPAHVAVLDVPTPRLLSPVEPVHSVPSKNQQSQGIDIVIKPNLDQSDSSLGNTSSSYKEGVFSSTPGFSSMPTTYGSSPRRMGPLDSATCAKANAVKAIGACWRCKFLRKPCDAQTCCSQCKGKQGGQWHSIGCKRGDIKNKILPVSLFPKRTMQSSIPSELSEIYKPWLSANRCRLEISECRERGLRPEIMSASHPTKIGRFLQNLATDRQLAIDLQRNRWSLLERFKDTAPAMLEPLDDCILTIVWGLLNCESAAKAVHPWMALHNGTLEDFVLLLNSAAVYQVSFESNQLIAHSLTCLRTCVEALHVNTLGGFKDSHGACELATCKIDCIRDLELQVEQYLDELSRVIFLKENMRNRSWWLSAFYSLCIQGVIRQALILLSSNDHSETSGIEKLTSTQYLYIAIRLFSASSGTHDPLIQDWSSQIAFRSAEVGAPSIEDYQNAQSAINQSQWKIRGIKKSGNYLKKLFEDNGGALAEPHDCGTLTILPEPYLPKIFTLETCRQLRADWDLARCNYTKNLLQIVKDCGHDSKAYTDAEGKWGLVEAEWKRVNDEAMTNTVNQAHNGREAPKPLIPET</sequence>
<dbReference type="InterPro" id="IPR052973">
    <property type="entry name" value="Fungal_sec-metab_reg_TF"/>
</dbReference>
<accession>A0A4Z1KVX8</accession>
<name>A0A4Z1KVX8_9HELO</name>
<evidence type="ECO:0000256" key="1">
    <source>
        <dbReference type="SAM" id="MobiDB-lite"/>
    </source>
</evidence>
<reference evidence="2 3" key="1">
    <citation type="submission" date="2017-12" db="EMBL/GenBank/DDBJ databases">
        <title>Comparative genomics of Botrytis spp.</title>
        <authorList>
            <person name="Valero-Jimenez C.A."/>
            <person name="Tapia P."/>
            <person name="Veloso J."/>
            <person name="Silva-Moreno E."/>
            <person name="Staats M."/>
            <person name="Valdes J.H."/>
            <person name="Van Kan J.A.L."/>
        </authorList>
    </citation>
    <scope>NUCLEOTIDE SEQUENCE [LARGE SCALE GENOMIC DNA]</scope>
    <source>
        <strain evidence="2 3">MUCL3349</strain>
    </source>
</reference>
<dbReference type="AlphaFoldDB" id="A0A4Z1KVX8"/>
<dbReference type="EMBL" id="PQXO01000146">
    <property type="protein sequence ID" value="TGO88704.1"/>
    <property type="molecule type" value="Genomic_DNA"/>
</dbReference>
<proteinExistence type="predicted"/>